<evidence type="ECO:0000313" key="3">
    <source>
        <dbReference type="Proteomes" id="UP000294309"/>
    </source>
</evidence>
<organism evidence="2 3">
    <name type="scientific">Spiroplasma gladiatoris</name>
    <dbReference type="NCBI Taxonomy" id="2143"/>
    <lineage>
        <taxon>Bacteria</taxon>
        <taxon>Bacillati</taxon>
        <taxon>Mycoplasmatota</taxon>
        <taxon>Mollicutes</taxon>
        <taxon>Entomoplasmatales</taxon>
        <taxon>Spiroplasmataceae</taxon>
        <taxon>Spiroplasma</taxon>
    </lineage>
</organism>
<dbReference type="KEGG" id="sgq:SGLAD_v1c01050"/>
<evidence type="ECO:0000313" key="2">
    <source>
        <dbReference type="EMBL" id="QBQ07306.1"/>
    </source>
</evidence>
<keyword evidence="1" id="KW-0472">Membrane</keyword>
<keyword evidence="1" id="KW-0812">Transmembrane</keyword>
<sequence length="102" mass="11888">MNAGFWSRIGRHLINNFLCVITLGIYWIFLCVWFLSGKQSVGMKAVKVNYSKTDSMGLFLLYLILAYLLYILFIPIIMDMISIIQRKGTFAERWADTYYVNA</sequence>
<gene>
    <name evidence="2" type="ORF">SGLAD_v1c01050</name>
</gene>
<proteinExistence type="predicted"/>
<feature type="transmembrane region" description="Helical" evidence="1">
    <location>
        <begin position="12"/>
        <end position="36"/>
    </location>
</feature>
<keyword evidence="3" id="KW-1185">Reference proteome</keyword>
<dbReference type="EMBL" id="CP038013">
    <property type="protein sequence ID" value="QBQ07306.1"/>
    <property type="molecule type" value="Genomic_DNA"/>
</dbReference>
<name>A0A4P7AHY8_9MOLU</name>
<accession>A0A4P7AHY8</accession>
<dbReference type="AlphaFoldDB" id="A0A4P7AHY8"/>
<evidence type="ECO:0000256" key="1">
    <source>
        <dbReference type="SAM" id="Phobius"/>
    </source>
</evidence>
<dbReference type="Proteomes" id="UP000294309">
    <property type="component" value="Chromosome"/>
</dbReference>
<feature type="transmembrane region" description="Helical" evidence="1">
    <location>
        <begin position="56"/>
        <end position="77"/>
    </location>
</feature>
<protein>
    <submittedName>
        <fullName evidence="2">Uncharacterized protein</fullName>
    </submittedName>
</protein>
<dbReference type="OrthoDB" id="389640at2"/>
<reference evidence="2 3" key="1">
    <citation type="submission" date="2019-03" db="EMBL/GenBank/DDBJ databases">
        <title>Complete genome sequence of Spiroplasma gladiatoris TG-1 (DSM 22552).</title>
        <authorList>
            <person name="Lin Y.-C."/>
            <person name="Chou L."/>
            <person name="Kuo C.-H."/>
        </authorList>
    </citation>
    <scope>NUCLEOTIDE SEQUENCE [LARGE SCALE GENOMIC DNA]</scope>
    <source>
        <strain evidence="2 3">TG-1</strain>
    </source>
</reference>
<dbReference type="RefSeq" id="WP_134297108.1">
    <property type="nucleotide sequence ID" value="NZ_CP038013.1"/>
</dbReference>
<keyword evidence="1" id="KW-1133">Transmembrane helix</keyword>